<reference evidence="2" key="1">
    <citation type="submission" date="2024-04" db="EMBL/GenBank/DDBJ databases">
        <authorList>
            <person name="Shaw F."/>
            <person name="Minotto A."/>
        </authorList>
    </citation>
    <scope>NUCLEOTIDE SEQUENCE [LARGE SCALE GENOMIC DNA]</scope>
</reference>
<name>A0ABP1E8B6_9APHY</name>
<sequence>MESTLHSYSPDMPRSIFLISRDLYNMFKNVTVIVNHAGFPSSIVKSVSEANKSFQDALWQRDDVASGICAALEDRLVTRSFHESPSRRNDWLALAKSLKQYQSKSQALTIHLRSLGDSIATVRAEIAQRLTTAREANQRAPRGLRHLKRTLIHISQHTSGAKQRRDQLSDQRETMDVLLNIESGLMALLPSISILERTCAELCIQVSQILDAPNATSHESVELLLYSTMQELQLALGISTIT</sequence>
<dbReference type="EMBL" id="OZ037951">
    <property type="protein sequence ID" value="CAL1715658.1"/>
    <property type="molecule type" value="Genomic_DNA"/>
</dbReference>
<evidence type="ECO:0000313" key="1">
    <source>
        <dbReference type="EMBL" id="CAL1715658.1"/>
    </source>
</evidence>
<organism evidence="1 2">
    <name type="scientific">Somion occarium</name>
    <dbReference type="NCBI Taxonomy" id="3059160"/>
    <lineage>
        <taxon>Eukaryota</taxon>
        <taxon>Fungi</taxon>
        <taxon>Dikarya</taxon>
        <taxon>Basidiomycota</taxon>
        <taxon>Agaricomycotina</taxon>
        <taxon>Agaricomycetes</taxon>
        <taxon>Polyporales</taxon>
        <taxon>Cerrenaceae</taxon>
        <taxon>Somion</taxon>
    </lineage>
</organism>
<accession>A0ABP1E8B6</accession>
<gene>
    <name evidence="1" type="ORF">GFSPODELE1_LOCUS10351</name>
</gene>
<keyword evidence="2" id="KW-1185">Reference proteome</keyword>
<evidence type="ECO:0000313" key="2">
    <source>
        <dbReference type="Proteomes" id="UP001497453"/>
    </source>
</evidence>
<protein>
    <submittedName>
        <fullName evidence="1">Uncharacterized protein</fullName>
    </submittedName>
</protein>
<dbReference type="Proteomes" id="UP001497453">
    <property type="component" value="Chromosome 8"/>
</dbReference>
<proteinExistence type="predicted"/>